<dbReference type="GO" id="GO:0008234">
    <property type="term" value="F:cysteine-type peptidase activity"/>
    <property type="evidence" value="ECO:0007669"/>
    <property type="project" value="UniProtKB-KW"/>
</dbReference>
<dbReference type="AlphaFoldDB" id="H1Q4S2"/>
<dbReference type="InterPro" id="IPR044934">
    <property type="entry name" value="Streptopain_sf"/>
</dbReference>
<proteinExistence type="inferred from homology"/>
<protein>
    <recommendedName>
        <fullName evidence="12">Spi protease inhibitor domain-containing protein</fullName>
    </recommendedName>
</protein>
<dbReference type="SUPFAM" id="SSF54001">
    <property type="entry name" value="Cysteine proteinases"/>
    <property type="match status" value="1"/>
</dbReference>
<feature type="active site" description="Proton acceptor" evidence="6">
    <location>
        <position position="327"/>
    </location>
</feature>
<dbReference type="EMBL" id="AGWK01000052">
    <property type="protein sequence ID" value="EHO66965.1"/>
    <property type="molecule type" value="Genomic_DNA"/>
</dbReference>
<evidence type="ECO:0000259" key="9">
    <source>
        <dbReference type="Pfam" id="PF18676"/>
    </source>
</evidence>
<keyword evidence="2" id="KW-0645">Protease</keyword>
<feature type="domain" description="Spi protease inhibitor" evidence="8">
    <location>
        <begin position="59"/>
        <end position="113"/>
    </location>
</feature>
<dbReference type="Proteomes" id="UP000016023">
    <property type="component" value="Unassembled WGS sequence"/>
</dbReference>
<dbReference type="Pfam" id="PF18676">
    <property type="entry name" value="MBG_2"/>
    <property type="match status" value="1"/>
</dbReference>
<evidence type="ECO:0000256" key="6">
    <source>
        <dbReference type="PIRSR" id="PIRSR600200-1"/>
    </source>
</evidence>
<dbReference type="InterPro" id="IPR026906">
    <property type="entry name" value="LRR_5"/>
</dbReference>
<feature type="signal peptide" evidence="7">
    <location>
        <begin position="1"/>
        <end position="30"/>
    </location>
</feature>
<keyword evidence="11" id="KW-1185">Reference proteome</keyword>
<feature type="active site" description="Nucleophile" evidence="6">
    <location>
        <position position="180"/>
    </location>
</feature>
<dbReference type="Pfam" id="PF13734">
    <property type="entry name" value="Inhibitor_I69"/>
    <property type="match status" value="1"/>
</dbReference>
<evidence type="ECO:0000256" key="1">
    <source>
        <dbReference type="ARBA" id="ARBA00009693"/>
    </source>
</evidence>
<organism evidence="10 11">
    <name type="scientific">Prevotella micans F0438</name>
    <dbReference type="NCBI Taxonomy" id="883158"/>
    <lineage>
        <taxon>Bacteria</taxon>
        <taxon>Pseudomonadati</taxon>
        <taxon>Bacteroidota</taxon>
        <taxon>Bacteroidia</taxon>
        <taxon>Bacteroidales</taxon>
        <taxon>Prevotellaceae</taxon>
        <taxon>Prevotella</taxon>
    </lineage>
</organism>
<dbReference type="PRINTS" id="PR00797">
    <property type="entry name" value="STREPTOPAIN"/>
</dbReference>
<evidence type="ECO:0000313" key="11">
    <source>
        <dbReference type="Proteomes" id="UP000016023"/>
    </source>
</evidence>
<keyword evidence="3 7" id="KW-0732">Signal</keyword>
<dbReference type="InterPro" id="IPR041286">
    <property type="entry name" value="MBG_2"/>
</dbReference>
<accession>H1Q4S2</accession>
<comment type="caution">
    <text evidence="10">The sequence shown here is derived from an EMBL/GenBank/DDBJ whole genome shotgun (WGS) entry which is preliminary data.</text>
</comment>
<evidence type="ECO:0000259" key="8">
    <source>
        <dbReference type="Pfam" id="PF13734"/>
    </source>
</evidence>
<dbReference type="GO" id="GO:0006508">
    <property type="term" value="P:proteolysis"/>
    <property type="evidence" value="ECO:0007669"/>
    <property type="project" value="UniProtKB-KW"/>
</dbReference>
<name>H1Q4S2_9BACT</name>
<dbReference type="eggNOG" id="COG3209">
    <property type="taxonomic scope" value="Bacteria"/>
</dbReference>
<dbReference type="RefSeq" id="WP_006953506.1">
    <property type="nucleotide sequence ID" value="NZ_JH594523.1"/>
</dbReference>
<evidence type="ECO:0000256" key="4">
    <source>
        <dbReference type="ARBA" id="ARBA00022801"/>
    </source>
</evidence>
<dbReference type="MEROPS" id="C10.004"/>
<evidence type="ECO:0000313" key="10">
    <source>
        <dbReference type="EMBL" id="EHO66965.1"/>
    </source>
</evidence>
<evidence type="ECO:0008006" key="12">
    <source>
        <dbReference type="Google" id="ProtNLM"/>
    </source>
</evidence>
<reference evidence="10 11" key="1">
    <citation type="submission" date="2011-12" db="EMBL/GenBank/DDBJ databases">
        <title>The Genome Sequence of Prevotella micans F0438.</title>
        <authorList>
            <consortium name="The Broad Institute Genome Sequencing Platform"/>
            <person name="Earl A."/>
            <person name="Ward D."/>
            <person name="Feldgarden M."/>
            <person name="Gevers D."/>
            <person name="Izard J."/>
            <person name="Baranova O.V."/>
            <person name="Blanton J.M."/>
            <person name="Wade W.G."/>
            <person name="Dewhirst F.E."/>
            <person name="Young S.K."/>
            <person name="Zeng Q."/>
            <person name="Gargeya S."/>
            <person name="Fitzgerald M."/>
            <person name="Haas B."/>
            <person name="Abouelleil A."/>
            <person name="Alvarado L."/>
            <person name="Arachchi H.M."/>
            <person name="Berlin A."/>
            <person name="Chapman S.B."/>
            <person name="Gearin G."/>
            <person name="Goldberg J."/>
            <person name="Griggs A."/>
            <person name="Gujja S."/>
            <person name="Hansen M."/>
            <person name="Heiman D."/>
            <person name="Howarth C."/>
            <person name="Larimer J."/>
            <person name="Lui A."/>
            <person name="MacDonald P.J.P."/>
            <person name="McCowen C."/>
            <person name="Montmayeur A."/>
            <person name="Murphy C."/>
            <person name="Neiman D."/>
            <person name="Pearson M."/>
            <person name="Priest M."/>
            <person name="Roberts A."/>
            <person name="Saif S."/>
            <person name="Shea T."/>
            <person name="Sisk P."/>
            <person name="Stolte C."/>
            <person name="Sykes S."/>
            <person name="Wortman J."/>
            <person name="Nusbaum C."/>
            <person name="Birren B."/>
        </authorList>
    </citation>
    <scope>NUCLEOTIDE SEQUENCE [LARGE SCALE GENOMIC DNA]</scope>
    <source>
        <strain evidence="10 11">F0438</strain>
    </source>
</reference>
<dbReference type="InterPro" id="IPR038765">
    <property type="entry name" value="Papain-like_cys_pep_sf"/>
</dbReference>
<dbReference type="Gene3D" id="3.80.10.10">
    <property type="entry name" value="Ribonuclease Inhibitor"/>
    <property type="match status" value="1"/>
</dbReference>
<feature type="chain" id="PRO_5003552973" description="Spi protease inhibitor domain-containing protein" evidence="7">
    <location>
        <begin position="31"/>
        <end position="860"/>
    </location>
</feature>
<dbReference type="InterPro" id="IPR000200">
    <property type="entry name" value="Peptidase_C10"/>
</dbReference>
<dbReference type="Gene3D" id="3.90.70.50">
    <property type="entry name" value="Peptidase C10, streptopain"/>
    <property type="match status" value="1"/>
</dbReference>
<keyword evidence="5" id="KW-0788">Thiol protease</keyword>
<dbReference type="Pfam" id="PF13306">
    <property type="entry name" value="LRR_5"/>
    <property type="match status" value="2"/>
</dbReference>
<sequence length="860" mass="94012">MNYSSKRLSTCLVMLFSFILAITAGPRSKAAIKAAAIKALESSSLRMNSITRGQLKMLQVNKEFVVMGYEDGGFVIVSKDDLTPEIIGYSTTDFNEAIKNESFKWYLKAVQATVESIVASGKSYKTIKPDINKFPAQMSPLIKSHWGQESPYNDLCPEGTVSGTGSWQGYGKTGRTVSGCVATAMAQIIYYNRFPSRGNGTHSVRVKQADGSYKTVAVNYDESIYDYDNMLNDYKQGSYNAVQGKAVAKLMLDCGVASDMQYATDGSGTYTSNAAVGLRRNFGYPATTRMVERKNFSEEDWMDMVFTEVSAHRAILYTGVDLANGGHAFVLCGYNSDGKVWINWGWNGSADGYYDIALLNPKSSGLKFSSYQDMIIGFGGKPVDTVKDTVTVASPGTLNTLIPDSLVTRISLLKVNGNINSTDIKFIRLIAGYDDKNKTTHSSLSVLDLSDANIVAGGDAYLIEGDKSLTTVDNVLPERAFYNVSGLNKLYLPKTMKSFGNGAFGRLVSLDSLYIPTGADKEYVVMDKVIYNADTTNVLATYSYREGEITLPATVTEINDYGMSGASMLTRVNLPASLKFIGNEAFAGNYALEQIRCYFKDPVALGSKVFNEMDKSSIKLYVPAGSLTKFKRAAQWKDFYTVAHKNIIEFGTSLKVRNALRRYGENNPSFGWKTEGDFVNGRPELSCEATPTSPVGKYVIHISRGTITEPMVDFHDGYLTVEKAIAEMKADDKTIDGDETLQFTYTVSGLKNNETSVVLTVQPQFSIVDAMGQTVTNYSKKGTYYISISGAESQNYTFNYTPGTLIVKSSATGIDNVQSANSEARFDIYTVSGALIGKGVISLRGLPKGVYIVNGKKIVK</sequence>
<dbReference type="InterPro" id="IPR025896">
    <property type="entry name" value="Spi_Prtas-inh"/>
</dbReference>
<feature type="domain" description="MBG" evidence="9">
    <location>
        <begin position="731"/>
        <end position="805"/>
    </location>
</feature>
<evidence type="ECO:0000256" key="2">
    <source>
        <dbReference type="ARBA" id="ARBA00022670"/>
    </source>
</evidence>
<dbReference type="Gene3D" id="3.40.50.12480">
    <property type="match status" value="1"/>
</dbReference>
<evidence type="ECO:0000256" key="3">
    <source>
        <dbReference type="ARBA" id="ARBA00022729"/>
    </source>
</evidence>
<comment type="similarity">
    <text evidence="1">Belongs to the peptidase C10 family.</text>
</comment>
<dbReference type="Pfam" id="PF01640">
    <property type="entry name" value="Peptidase_C10"/>
    <property type="match status" value="1"/>
</dbReference>
<dbReference type="InterPro" id="IPR032675">
    <property type="entry name" value="LRR_dom_sf"/>
</dbReference>
<dbReference type="STRING" id="883158.HMPREF9140_01910"/>
<keyword evidence="4" id="KW-0378">Hydrolase</keyword>
<gene>
    <name evidence="10" type="ORF">HMPREF9140_01910</name>
</gene>
<dbReference type="PATRIC" id="fig|883158.3.peg.1914"/>
<evidence type="ECO:0000256" key="5">
    <source>
        <dbReference type="ARBA" id="ARBA00022807"/>
    </source>
</evidence>
<evidence type="ECO:0000256" key="7">
    <source>
        <dbReference type="SAM" id="SignalP"/>
    </source>
</evidence>
<dbReference type="HOGENOM" id="CLU_336758_0_0_10"/>